<accession>A0AA45QRN0</accession>
<evidence type="ECO:0000259" key="2">
    <source>
        <dbReference type="PROSITE" id="PS50937"/>
    </source>
</evidence>
<dbReference type="KEGG" id="lti:JW886_01720"/>
<dbReference type="Pfam" id="PF13411">
    <property type="entry name" value="MerR_1"/>
    <property type="match status" value="1"/>
</dbReference>
<dbReference type="PANTHER" id="PTHR30204:SF82">
    <property type="entry name" value="TRANSCRIPTIONAL REGULATOR, MERR FAMILY"/>
    <property type="match status" value="1"/>
</dbReference>
<dbReference type="GO" id="GO:0003677">
    <property type="term" value="F:DNA binding"/>
    <property type="evidence" value="ECO:0007669"/>
    <property type="project" value="UniProtKB-KW"/>
</dbReference>
<dbReference type="PANTHER" id="PTHR30204">
    <property type="entry name" value="REDOX-CYCLING DRUG-SENSING TRANSCRIPTIONAL ACTIVATOR SOXR"/>
    <property type="match status" value="1"/>
</dbReference>
<dbReference type="Proteomes" id="UP000663608">
    <property type="component" value="Chromosome"/>
</dbReference>
<gene>
    <name evidence="3" type="ORF">JW886_01720</name>
</gene>
<dbReference type="InterPro" id="IPR047057">
    <property type="entry name" value="MerR_fam"/>
</dbReference>
<protein>
    <submittedName>
        <fullName evidence="3">MerR family transcriptional regulator</fullName>
    </submittedName>
</protein>
<dbReference type="SUPFAM" id="SSF46955">
    <property type="entry name" value="Putative DNA-binding domain"/>
    <property type="match status" value="1"/>
</dbReference>
<dbReference type="GO" id="GO:0003700">
    <property type="term" value="F:DNA-binding transcription factor activity"/>
    <property type="evidence" value="ECO:0007669"/>
    <property type="project" value="InterPro"/>
</dbReference>
<dbReference type="RefSeq" id="WP_205872145.1">
    <property type="nucleotide sequence ID" value="NZ_CP070872.1"/>
</dbReference>
<dbReference type="CDD" id="cd01109">
    <property type="entry name" value="HTH_YyaN"/>
    <property type="match status" value="1"/>
</dbReference>
<evidence type="ECO:0000256" key="1">
    <source>
        <dbReference type="ARBA" id="ARBA00023125"/>
    </source>
</evidence>
<feature type="domain" description="HTH merR-type" evidence="2">
    <location>
        <begin position="4"/>
        <end position="73"/>
    </location>
</feature>
<keyword evidence="4" id="KW-1185">Reference proteome</keyword>
<dbReference type="InterPro" id="IPR009061">
    <property type="entry name" value="DNA-bd_dom_put_sf"/>
</dbReference>
<sequence length="148" mass="17360">MNKTYTIKEVAEHFSLPISTIRYYDKKGLLPFVSKNSSGYREFTESDLSMIYTICCLKNTGMQIREIKKYIELCMVGPQTINARLDILSRHKTQVLARQIQLEESLKEVNNKIERYSSPQANRIIEQQIKLTKRQKLSSNLEDKFKHL</sequence>
<keyword evidence="1" id="KW-0238">DNA-binding</keyword>
<dbReference type="PROSITE" id="PS50937">
    <property type="entry name" value="HTH_MERR_2"/>
    <property type="match status" value="1"/>
</dbReference>
<evidence type="ECO:0000313" key="4">
    <source>
        <dbReference type="Proteomes" id="UP000663608"/>
    </source>
</evidence>
<dbReference type="SMART" id="SM00422">
    <property type="entry name" value="HTH_MERR"/>
    <property type="match status" value="1"/>
</dbReference>
<name>A0AA45QRN0_9LACT</name>
<dbReference type="InterPro" id="IPR000551">
    <property type="entry name" value="MerR-type_HTH_dom"/>
</dbReference>
<reference evidence="3 4" key="1">
    <citation type="submission" date="2021-02" db="EMBL/GenBank/DDBJ databases">
        <title>Complete genome sequence of Lactococcus lactis strain K_LL004.</title>
        <authorList>
            <person name="Kim H.B."/>
        </authorList>
    </citation>
    <scope>NUCLEOTIDE SEQUENCE [LARGE SCALE GENOMIC DNA]</scope>
    <source>
        <strain evidence="3 4">K_LL004</strain>
    </source>
</reference>
<dbReference type="AlphaFoldDB" id="A0AA45QRN0"/>
<dbReference type="Gene3D" id="1.10.1660.10">
    <property type="match status" value="1"/>
</dbReference>
<proteinExistence type="predicted"/>
<organism evidence="3 4">
    <name type="scientific">Lactococcus taiwanensis</name>
    <dbReference type="NCBI Taxonomy" id="1151742"/>
    <lineage>
        <taxon>Bacteria</taxon>
        <taxon>Bacillati</taxon>
        <taxon>Bacillota</taxon>
        <taxon>Bacilli</taxon>
        <taxon>Lactobacillales</taxon>
        <taxon>Streptococcaceae</taxon>
        <taxon>Lactococcus</taxon>
    </lineage>
</organism>
<dbReference type="EMBL" id="CP070872">
    <property type="protein sequence ID" value="QSE77007.1"/>
    <property type="molecule type" value="Genomic_DNA"/>
</dbReference>
<evidence type="ECO:0000313" key="3">
    <source>
        <dbReference type="EMBL" id="QSE77007.1"/>
    </source>
</evidence>